<evidence type="ECO:0000313" key="1">
    <source>
        <dbReference type="EMBL" id="KAJ3133798.1"/>
    </source>
</evidence>
<comment type="caution">
    <text evidence="1">The sequence shown here is derived from an EMBL/GenBank/DDBJ whole genome shotgun (WGS) entry which is preliminary data.</text>
</comment>
<sequence length="487" mass="53951">MGISAINRCIKLWKFLREICLTHTNLDSDAIIILAETLAISTVAKVDVAYNSLNSDAATALLEYARTNKNAVFIRFLPVLANTVETLNTDVENIEMTLIDEKIKQQCSKNRETIISLREKKSNVVNGTAITAYANIESNMKSGEEIRCEEIQDLVDGDGEETGSIFGNDVETKSLKNEGELTYDYEKSALNIIKFQNEILAAKEQCILLDEMVKNLGNLNEFDGESSIHSLSDRDLAKSLYEQTKNFKIRLEYILSRGFVKDEETVASAFILNDYIEQTLATSTSVFKMQDSKKSFQIKTELESSNKPSSIANIPPAQLNAAVFGSSNQSAVPARALGNPWTVTNDRTDKQGPQMSFVTASASMPLAMLQPESETDVSVESLKKEHSNGTIMFPAIPPAQILLKKSAGITMTSQQKKGGSVTQKSIVEVQKATTKKSISLSSFEDVVDGEDDVSRNIDDQKSEYVDDKFLAELNSQMQEIDEFLYKK</sequence>
<gene>
    <name evidence="1" type="ORF">HK100_004093</name>
</gene>
<evidence type="ECO:0000313" key="2">
    <source>
        <dbReference type="Proteomes" id="UP001211907"/>
    </source>
</evidence>
<name>A0AAD5T929_9FUNG</name>
<accession>A0AAD5T929</accession>
<dbReference type="EMBL" id="JADGJH010000207">
    <property type="protein sequence ID" value="KAJ3133798.1"/>
    <property type="molecule type" value="Genomic_DNA"/>
</dbReference>
<proteinExistence type="predicted"/>
<dbReference type="Gene3D" id="1.20.58.160">
    <property type="match status" value="1"/>
</dbReference>
<dbReference type="AlphaFoldDB" id="A0AAD5T929"/>
<dbReference type="SUPFAM" id="SSF52047">
    <property type="entry name" value="RNI-like"/>
    <property type="match status" value="1"/>
</dbReference>
<dbReference type="InterPro" id="IPR038425">
    <property type="entry name" value="GAT_sf"/>
</dbReference>
<reference evidence="1" key="1">
    <citation type="submission" date="2020-05" db="EMBL/GenBank/DDBJ databases">
        <title>Phylogenomic resolution of chytrid fungi.</title>
        <authorList>
            <person name="Stajich J.E."/>
            <person name="Amses K."/>
            <person name="Simmons R."/>
            <person name="Seto K."/>
            <person name="Myers J."/>
            <person name="Bonds A."/>
            <person name="Quandt C.A."/>
            <person name="Barry K."/>
            <person name="Liu P."/>
            <person name="Grigoriev I."/>
            <person name="Longcore J.E."/>
            <person name="James T.Y."/>
        </authorList>
    </citation>
    <scope>NUCLEOTIDE SEQUENCE</scope>
    <source>
        <strain evidence="1">JEL0513</strain>
    </source>
</reference>
<protein>
    <submittedName>
        <fullName evidence="1">Uncharacterized protein</fullName>
    </submittedName>
</protein>
<keyword evidence="2" id="KW-1185">Reference proteome</keyword>
<dbReference type="Proteomes" id="UP001211907">
    <property type="component" value="Unassembled WGS sequence"/>
</dbReference>
<dbReference type="Gene3D" id="3.80.10.10">
    <property type="entry name" value="Ribonuclease Inhibitor"/>
    <property type="match status" value="1"/>
</dbReference>
<dbReference type="InterPro" id="IPR032675">
    <property type="entry name" value="LRR_dom_sf"/>
</dbReference>
<organism evidence="1 2">
    <name type="scientific">Physocladia obscura</name>
    <dbReference type="NCBI Taxonomy" id="109957"/>
    <lineage>
        <taxon>Eukaryota</taxon>
        <taxon>Fungi</taxon>
        <taxon>Fungi incertae sedis</taxon>
        <taxon>Chytridiomycota</taxon>
        <taxon>Chytridiomycota incertae sedis</taxon>
        <taxon>Chytridiomycetes</taxon>
        <taxon>Chytridiales</taxon>
        <taxon>Chytriomycetaceae</taxon>
        <taxon>Physocladia</taxon>
    </lineage>
</organism>